<dbReference type="InterPro" id="IPR046341">
    <property type="entry name" value="SET_dom_sf"/>
</dbReference>
<dbReference type="GO" id="GO:0005700">
    <property type="term" value="C:polytene chromosome"/>
    <property type="evidence" value="ECO:0007669"/>
    <property type="project" value="TreeGrafter"/>
</dbReference>
<dbReference type="PANTHER" id="PTHR46167:SF1">
    <property type="entry name" value="N-LYSINE METHYLTRANSFERASE KMT5A"/>
    <property type="match status" value="1"/>
</dbReference>
<dbReference type="OrthoDB" id="10067281at2759"/>
<feature type="region of interest" description="Disordered" evidence="1">
    <location>
        <begin position="215"/>
        <end position="316"/>
    </location>
</feature>
<dbReference type="InterPro" id="IPR051760">
    <property type="entry name" value="KMT5A"/>
</dbReference>
<evidence type="ECO:0000313" key="3">
    <source>
        <dbReference type="Proteomes" id="UP000694844"/>
    </source>
</evidence>
<protein>
    <submittedName>
        <fullName evidence="4">Uncharacterized protein LOC111116366</fullName>
    </submittedName>
</protein>
<dbReference type="GO" id="GO:0043516">
    <property type="term" value="P:regulation of DNA damage response, signal transduction by p53 class mediator"/>
    <property type="evidence" value="ECO:0007669"/>
    <property type="project" value="TreeGrafter"/>
</dbReference>
<dbReference type="RefSeq" id="XP_022311060.1">
    <property type="nucleotide sequence ID" value="XM_022455352.1"/>
</dbReference>
<dbReference type="GeneID" id="111116366"/>
<name>A0A8B8C628_CRAVI</name>
<dbReference type="AlphaFoldDB" id="A0A8B8C628"/>
<evidence type="ECO:0000313" key="4">
    <source>
        <dbReference type="RefSeq" id="XP_022311060.1"/>
    </source>
</evidence>
<dbReference type="GO" id="GO:0042799">
    <property type="term" value="F:histone H4K20 methyltransferase activity"/>
    <property type="evidence" value="ECO:0007669"/>
    <property type="project" value="TreeGrafter"/>
</dbReference>
<dbReference type="Proteomes" id="UP000694844">
    <property type="component" value="Chromosome 10"/>
</dbReference>
<dbReference type="KEGG" id="cvn:111116366"/>
<evidence type="ECO:0000259" key="2">
    <source>
        <dbReference type="PROSITE" id="PS50280"/>
    </source>
</evidence>
<dbReference type="PANTHER" id="PTHR46167">
    <property type="entry name" value="N-LYSINE METHYLTRANSFERASE KMT5A"/>
    <property type="match status" value="1"/>
</dbReference>
<dbReference type="PROSITE" id="PS50280">
    <property type="entry name" value="SET"/>
    <property type="match status" value="1"/>
</dbReference>
<dbReference type="GO" id="GO:0006357">
    <property type="term" value="P:regulation of transcription by RNA polymerase II"/>
    <property type="evidence" value="ECO:0007669"/>
    <property type="project" value="TreeGrafter"/>
</dbReference>
<evidence type="ECO:0000256" key="1">
    <source>
        <dbReference type="SAM" id="MobiDB-lite"/>
    </source>
</evidence>
<dbReference type="Pfam" id="PF00856">
    <property type="entry name" value="SET"/>
    <property type="match status" value="1"/>
</dbReference>
<sequence length="316" mass="36317">MKKGTFSNAKIGLEKCGGPPIKRRRSPMALAEWWLKTGLDRNELESKFISKEIGFGVFTKTDIEKGEFILEYSGERITIQEAEKREKRRKGKHSYLFYFQWNGLKCIDATTNDGRLGRLVNDAKLESPQNNCKMKIVLLDNYPRLCLFATKHIKCGEELRYDYGENDGDLSWRKDPNVPKVNETFIDDYDDDPFDVKICRGCDLNIQLLIHSQVDDSTNSVSTESQLERTLTVRPRMQTSEVPLSSTEFKRDSVSAESQLERTVTVRPRMQTSKVSLSSTESKRDSVSTESQLERTLIVRPRMQTSEMPLSSTEFK</sequence>
<feature type="domain" description="SET" evidence="2">
    <location>
        <begin position="42"/>
        <end position="164"/>
    </location>
</feature>
<dbReference type="Gene3D" id="2.170.270.10">
    <property type="entry name" value="SET domain"/>
    <property type="match status" value="1"/>
</dbReference>
<feature type="compositionally biased region" description="Polar residues" evidence="1">
    <location>
        <begin position="303"/>
        <end position="316"/>
    </location>
</feature>
<accession>A0A8B8C628</accession>
<feature type="compositionally biased region" description="Polar residues" evidence="1">
    <location>
        <begin position="270"/>
        <end position="280"/>
    </location>
</feature>
<organism evidence="3 4">
    <name type="scientific">Crassostrea virginica</name>
    <name type="common">Eastern oyster</name>
    <dbReference type="NCBI Taxonomy" id="6565"/>
    <lineage>
        <taxon>Eukaryota</taxon>
        <taxon>Metazoa</taxon>
        <taxon>Spiralia</taxon>
        <taxon>Lophotrochozoa</taxon>
        <taxon>Mollusca</taxon>
        <taxon>Bivalvia</taxon>
        <taxon>Autobranchia</taxon>
        <taxon>Pteriomorphia</taxon>
        <taxon>Ostreida</taxon>
        <taxon>Ostreoidea</taxon>
        <taxon>Ostreidae</taxon>
        <taxon>Crassostrea</taxon>
    </lineage>
</organism>
<dbReference type="SUPFAM" id="SSF82199">
    <property type="entry name" value="SET domain"/>
    <property type="match status" value="1"/>
</dbReference>
<reference evidence="4" key="1">
    <citation type="submission" date="2025-08" db="UniProtKB">
        <authorList>
            <consortium name="RefSeq"/>
        </authorList>
    </citation>
    <scope>IDENTIFICATION</scope>
    <source>
        <tissue evidence="4">Whole sample</tissue>
    </source>
</reference>
<dbReference type="InterPro" id="IPR001214">
    <property type="entry name" value="SET_dom"/>
</dbReference>
<keyword evidence="3" id="KW-1185">Reference proteome</keyword>
<proteinExistence type="predicted"/>
<dbReference type="SMART" id="SM00317">
    <property type="entry name" value="SET"/>
    <property type="match status" value="1"/>
</dbReference>
<feature type="compositionally biased region" description="Polar residues" evidence="1">
    <location>
        <begin position="237"/>
        <end position="247"/>
    </location>
</feature>
<dbReference type="GO" id="GO:0005634">
    <property type="term" value="C:nucleus"/>
    <property type="evidence" value="ECO:0007669"/>
    <property type="project" value="TreeGrafter"/>
</dbReference>
<gene>
    <name evidence="4" type="primary">LOC111116366</name>
</gene>
<feature type="compositionally biased region" description="Polar residues" evidence="1">
    <location>
        <begin position="215"/>
        <end position="229"/>
    </location>
</feature>